<evidence type="ECO:0000313" key="2">
    <source>
        <dbReference type="Proteomes" id="UP000682782"/>
    </source>
</evidence>
<dbReference type="EMBL" id="CP068393">
    <property type="protein sequence ID" value="QUC66134.1"/>
    <property type="molecule type" value="Genomic_DNA"/>
</dbReference>
<reference evidence="1" key="1">
    <citation type="submission" date="2021-01" db="EMBL/GenBank/DDBJ databases">
        <title>Complete genome sequence of Clostridiales bacterium R-7.</title>
        <authorList>
            <person name="Mahoney-Kurpe S.C."/>
            <person name="Palevich N."/>
            <person name="Koike S."/>
            <person name="Moon C.D."/>
            <person name="Attwood G.T."/>
        </authorList>
    </citation>
    <scope>NUCLEOTIDE SEQUENCE</scope>
    <source>
        <strain evidence="1">R-7</strain>
    </source>
</reference>
<accession>A0AC61N0D6</accession>
<sequence>MSLIKKGVERGVSLRRFSWLMLFLSAIIMAILLYTTISTVRAFDALSDATGDYIELAAAADDLMDASDYLTEEVQRYTVIGDRTHLENYFREAEGERRREHALAVMFKNAPNSPALAQLQSAMNESMDLMNREHYAMRLMLDASGDMDIPAALQKVELTEEDKALSREEKTNKAQLLTHDADYYAQKSRIREDMQECVDTLTGSTQKTREEMEARTGTSLKWMIALILLQSICVFKILWLTTRLGVRPLLKAVNHIRKDEQLPVTGAQEFRYLADTYNKMYHTYKKNIESLSFKASHDELTGVYNRAGYDLIRESLDLSSTALMILDVNFFKEINDTSGHETGDEALKKVGRVLTENFRSVDYICRIGGDEFTVFMVNLKDEPEELIRRKVDQINAALMDDSDGSPSVSMSVGIAIGDGEADSQELFRRADTALYHVKENGRMGCCFYEKDMKIKENER</sequence>
<name>A0AC61N0D6_9FIRM</name>
<proteinExistence type="predicted"/>
<keyword evidence="2" id="KW-1185">Reference proteome</keyword>
<protein>
    <submittedName>
        <fullName evidence="1">GGDEF domain-containing protein</fullName>
    </submittedName>
</protein>
<organism evidence="1 2">
    <name type="scientific">Aristaeella hokkaidonensis</name>
    <dbReference type="NCBI Taxonomy" id="3046382"/>
    <lineage>
        <taxon>Bacteria</taxon>
        <taxon>Bacillati</taxon>
        <taxon>Bacillota</taxon>
        <taxon>Clostridia</taxon>
        <taxon>Eubacteriales</taxon>
        <taxon>Aristaeellaceae</taxon>
        <taxon>Aristaeella</taxon>
    </lineage>
</organism>
<gene>
    <name evidence="1" type="ORF">JYE49_09660</name>
</gene>
<evidence type="ECO:0000313" key="1">
    <source>
        <dbReference type="EMBL" id="QUC66134.1"/>
    </source>
</evidence>
<dbReference type="Proteomes" id="UP000682782">
    <property type="component" value="Chromosome"/>
</dbReference>